<feature type="domain" description="Plant heme peroxidase family profile" evidence="22">
    <location>
        <begin position="75"/>
        <end position="402"/>
    </location>
</feature>
<keyword evidence="10 18" id="KW-0106">Calcium</keyword>
<feature type="binding site" evidence="18">
    <location>
        <position position="141"/>
    </location>
    <ligand>
        <name>Ca(2+)</name>
        <dbReference type="ChEBI" id="CHEBI:29108"/>
        <label>1</label>
    </ligand>
</feature>
<gene>
    <name evidence="23" type="ORF">TIFTF001_025610</name>
</gene>
<evidence type="ECO:0000256" key="12">
    <source>
        <dbReference type="ARBA" id="ARBA00023004"/>
    </source>
</evidence>
<keyword evidence="6 21" id="KW-0575">Peroxidase</keyword>
<evidence type="ECO:0000256" key="14">
    <source>
        <dbReference type="ARBA" id="ARBA00023180"/>
    </source>
</evidence>
<dbReference type="CDD" id="cd00693">
    <property type="entry name" value="secretory_peroxidase"/>
    <property type="match status" value="1"/>
</dbReference>
<evidence type="ECO:0000256" key="17">
    <source>
        <dbReference type="PIRSR" id="PIRSR600823-2"/>
    </source>
</evidence>
<reference evidence="23" key="1">
    <citation type="submission" date="2023-07" db="EMBL/GenBank/DDBJ databases">
        <title>draft genome sequence of fig (Ficus carica).</title>
        <authorList>
            <person name="Takahashi T."/>
            <person name="Nishimura K."/>
        </authorList>
    </citation>
    <scope>NUCLEOTIDE SEQUENCE</scope>
</reference>
<keyword evidence="5 21" id="KW-0964">Secreted</keyword>
<feature type="binding site" evidence="18">
    <location>
        <position position="122"/>
    </location>
    <ligand>
        <name>Ca(2+)</name>
        <dbReference type="ChEBI" id="CHEBI:29108"/>
        <label>1</label>
    </ligand>
</feature>
<keyword evidence="12 18" id="KW-0408">Iron</keyword>
<feature type="binding site" description="axial binding residue" evidence="18">
    <location>
        <position position="245"/>
    </location>
    <ligand>
        <name>heme b</name>
        <dbReference type="ChEBI" id="CHEBI:60344"/>
    </ligand>
    <ligandPart>
        <name>Fe</name>
        <dbReference type="ChEBI" id="CHEBI:18248"/>
    </ligandPart>
</feature>
<keyword evidence="11 21" id="KW-0560">Oxidoreductase</keyword>
<evidence type="ECO:0000313" key="23">
    <source>
        <dbReference type="EMBL" id="GMN56494.1"/>
    </source>
</evidence>
<dbReference type="Pfam" id="PF00141">
    <property type="entry name" value="peroxidase"/>
    <property type="match status" value="1"/>
</dbReference>
<evidence type="ECO:0000256" key="11">
    <source>
        <dbReference type="ARBA" id="ARBA00023002"/>
    </source>
</evidence>
<keyword evidence="15 21" id="KW-0376">Hydrogen peroxide</keyword>
<comment type="subcellular location">
    <subcellularLocation>
        <location evidence="3 21">Secreted</location>
    </subcellularLocation>
</comment>
<dbReference type="InterPro" id="IPR019794">
    <property type="entry name" value="Peroxidases_AS"/>
</dbReference>
<comment type="cofactor">
    <cofactor evidence="18 21">
        <name>Ca(2+)</name>
        <dbReference type="ChEBI" id="CHEBI:29108"/>
    </cofactor>
    <text evidence="18 21">Binds 2 calcium ions per subunit.</text>
</comment>
<proteinExistence type="inferred from homology"/>
<keyword evidence="8 18" id="KW-0479">Metal-binding</keyword>
<comment type="function">
    <text evidence="2">Removal of H(2)O(2), oxidation of toxic reductants, biosynthesis and degradation of lignin, suberization, auxin catabolism, response to environmental stresses such as wounding, pathogen attack and oxidative stress. These functions might be dependent on each isozyme/isoform in each plant tissue.</text>
</comment>
<evidence type="ECO:0000256" key="21">
    <source>
        <dbReference type="RuleBase" id="RU362060"/>
    </source>
</evidence>
<evidence type="ECO:0000256" key="2">
    <source>
        <dbReference type="ARBA" id="ARBA00002322"/>
    </source>
</evidence>
<evidence type="ECO:0000256" key="8">
    <source>
        <dbReference type="ARBA" id="ARBA00022723"/>
    </source>
</evidence>
<feature type="chain" id="PRO_5041516656" description="Peroxidase" evidence="21">
    <location>
        <begin position="24"/>
        <end position="406"/>
    </location>
</feature>
<name>A0AA88AP12_FICCA</name>
<dbReference type="AlphaFoldDB" id="A0AA88AP12"/>
<dbReference type="InterPro" id="IPR010255">
    <property type="entry name" value="Haem_peroxidase_sf"/>
</dbReference>
<feature type="disulfide bond" evidence="20">
    <location>
        <begin position="85"/>
        <end position="167"/>
    </location>
</feature>
<evidence type="ECO:0000256" key="20">
    <source>
        <dbReference type="PIRSR" id="PIRSR600823-5"/>
    </source>
</evidence>
<feature type="disulfide bond" evidence="20">
    <location>
        <begin position="173"/>
        <end position="398"/>
    </location>
</feature>
<evidence type="ECO:0000256" key="4">
    <source>
        <dbReference type="ARBA" id="ARBA00012313"/>
    </source>
</evidence>
<dbReference type="GO" id="GO:0140825">
    <property type="term" value="F:lactoperoxidase activity"/>
    <property type="evidence" value="ECO:0007669"/>
    <property type="project" value="UniProtKB-EC"/>
</dbReference>
<evidence type="ECO:0000256" key="6">
    <source>
        <dbReference type="ARBA" id="ARBA00022559"/>
    </source>
</evidence>
<dbReference type="InterPro" id="IPR033905">
    <property type="entry name" value="Secretory_peroxidase"/>
</dbReference>
<dbReference type="InterPro" id="IPR002016">
    <property type="entry name" value="Haem_peroxidase"/>
</dbReference>
<keyword evidence="13 20" id="KW-1015">Disulfide bond</keyword>
<keyword evidence="14" id="KW-0325">Glycoprotein</keyword>
<feature type="active site" description="Proton acceptor" evidence="16">
    <location>
        <position position="116"/>
    </location>
</feature>
<dbReference type="GO" id="GO:0042744">
    <property type="term" value="P:hydrogen peroxide catabolic process"/>
    <property type="evidence" value="ECO:0007669"/>
    <property type="project" value="UniProtKB-KW"/>
</dbReference>
<keyword evidence="24" id="KW-1185">Reference proteome</keyword>
<keyword evidence="7 21" id="KW-0349">Heme</keyword>
<dbReference type="EC" id="1.11.1.7" evidence="4 21"/>
<evidence type="ECO:0000256" key="5">
    <source>
        <dbReference type="ARBA" id="ARBA00022525"/>
    </source>
</evidence>
<dbReference type="Proteomes" id="UP001187192">
    <property type="component" value="Unassembled WGS sequence"/>
</dbReference>
<sequence length="406" mass="44983">MPLKNINGCIILAISIFSILVTSTNPRTELDKFFLLLSSPSSSPDEEKDDRLDFMESSSIVSLASVQDSAGTTAGIEYDFYRSSCPDAEKIVRSTMAQIYSHSKDVSPALLRLFFHDCFVHGCDASILLEDSFGNKSYSTEKQAVPNKTLRGFEKIDAIKEELERVCPGVVSCADIISLAARDGIVLAGGPFYPVFTGRKDSTRSYHDEALAEIPRPDDDLTRLLHLFALKGFNERETVSLLGAHNVGKMSCEFIHNRLYNFNGTGQPDPTLSPDFLNEMRSRCREDNSTLSRDELLERMHSRGSIESASGTQAFQELLSSVPSGADFDTHYYQRLLMGRGLLYADQQLMADKKTEGLVRAYASDDGSTFRMDFAGAMMKMSNLNVLTGSQGRVRLNCSLPLFSTK</sequence>
<dbReference type="PANTHER" id="PTHR31235">
    <property type="entry name" value="PEROXIDASE 25-RELATED"/>
    <property type="match status" value="1"/>
</dbReference>
<dbReference type="EMBL" id="BTGU01000064">
    <property type="protein sequence ID" value="GMN56494.1"/>
    <property type="molecule type" value="Genomic_DNA"/>
</dbReference>
<dbReference type="GO" id="GO:0020037">
    <property type="term" value="F:heme binding"/>
    <property type="evidence" value="ECO:0007669"/>
    <property type="project" value="UniProtKB-UniRule"/>
</dbReference>
<dbReference type="PROSITE" id="PS00436">
    <property type="entry name" value="PEROXIDASE_2"/>
    <property type="match status" value="1"/>
</dbReference>
<evidence type="ECO:0000256" key="9">
    <source>
        <dbReference type="ARBA" id="ARBA00022729"/>
    </source>
</evidence>
<feature type="binding site" evidence="18">
    <location>
        <position position="124"/>
    </location>
    <ligand>
        <name>Ca(2+)</name>
        <dbReference type="ChEBI" id="CHEBI:29108"/>
        <label>1</label>
    </ligand>
</feature>
<dbReference type="FunFam" id="1.10.520.10:FF:000006">
    <property type="entry name" value="Peroxidase"/>
    <property type="match status" value="1"/>
</dbReference>
<accession>A0AA88AP12</accession>
<keyword evidence="9 21" id="KW-0732">Signal</keyword>
<organism evidence="23 24">
    <name type="scientific">Ficus carica</name>
    <name type="common">Common fig</name>
    <dbReference type="NCBI Taxonomy" id="3494"/>
    <lineage>
        <taxon>Eukaryota</taxon>
        <taxon>Viridiplantae</taxon>
        <taxon>Streptophyta</taxon>
        <taxon>Embryophyta</taxon>
        <taxon>Tracheophyta</taxon>
        <taxon>Spermatophyta</taxon>
        <taxon>Magnoliopsida</taxon>
        <taxon>eudicotyledons</taxon>
        <taxon>Gunneridae</taxon>
        <taxon>Pentapetalae</taxon>
        <taxon>rosids</taxon>
        <taxon>fabids</taxon>
        <taxon>Rosales</taxon>
        <taxon>Moraceae</taxon>
        <taxon>Ficeae</taxon>
        <taxon>Ficus</taxon>
    </lineage>
</organism>
<dbReference type="Gene3D" id="1.10.420.10">
    <property type="entry name" value="Peroxidase, domain 2"/>
    <property type="match status" value="1"/>
</dbReference>
<evidence type="ECO:0000256" key="7">
    <source>
        <dbReference type="ARBA" id="ARBA00022617"/>
    </source>
</evidence>
<evidence type="ECO:0000313" key="24">
    <source>
        <dbReference type="Proteomes" id="UP001187192"/>
    </source>
</evidence>
<dbReference type="Gene3D" id="1.10.520.10">
    <property type="match status" value="1"/>
</dbReference>
<dbReference type="GO" id="GO:0006979">
    <property type="term" value="P:response to oxidative stress"/>
    <property type="evidence" value="ECO:0007669"/>
    <property type="project" value="UniProtKB-UniRule"/>
</dbReference>
<feature type="disulfide bond" evidence="20">
    <location>
        <begin position="252"/>
        <end position="284"/>
    </location>
</feature>
<dbReference type="PRINTS" id="PR00458">
    <property type="entry name" value="PEROXIDASE"/>
</dbReference>
<feature type="binding site" evidence="18">
    <location>
        <position position="117"/>
    </location>
    <ligand>
        <name>Ca(2+)</name>
        <dbReference type="ChEBI" id="CHEBI:29108"/>
        <label>1</label>
    </ligand>
</feature>
<feature type="signal peptide" evidence="21">
    <location>
        <begin position="1"/>
        <end position="23"/>
    </location>
</feature>
<comment type="caution">
    <text evidence="23">The sequence shown here is derived from an EMBL/GenBank/DDBJ whole genome shotgun (WGS) entry which is preliminary data.</text>
</comment>
<evidence type="ECO:0000256" key="19">
    <source>
        <dbReference type="PIRSR" id="PIRSR600823-4"/>
    </source>
</evidence>
<dbReference type="InterPro" id="IPR000823">
    <property type="entry name" value="Peroxidase_pln"/>
</dbReference>
<feature type="disulfide bond" evidence="20">
    <location>
        <begin position="118"/>
        <end position="123"/>
    </location>
</feature>
<dbReference type="PROSITE" id="PS50873">
    <property type="entry name" value="PEROXIDASE_4"/>
    <property type="match status" value="1"/>
</dbReference>
<feature type="binding site" evidence="18">
    <location>
        <position position="329"/>
    </location>
    <ligand>
        <name>Ca(2+)</name>
        <dbReference type="ChEBI" id="CHEBI:29108"/>
        <label>2</label>
    </ligand>
</feature>
<evidence type="ECO:0000256" key="18">
    <source>
        <dbReference type="PIRSR" id="PIRSR600823-3"/>
    </source>
</evidence>
<evidence type="ECO:0000259" key="22">
    <source>
        <dbReference type="PROSITE" id="PS50873"/>
    </source>
</evidence>
<dbReference type="SUPFAM" id="SSF48113">
    <property type="entry name" value="Heme-dependent peroxidases"/>
    <property type="match status" value="1"/>
</dbReference>
<feature type="binding site" evidence="17">
    <location>
        <position position="215"/>
    </location>
    <ligand>
        <name>substrate</name>
    </ligand>
</feature>
<protein>
    <recommendedName>
        <fullName evidence="4 21">Peroxidase</fullName>
        <ecNumber evidence="4 21">1.11.1.7</ecNumber>
    </recommendedName>
</protein>
<dbReference type="PRINTS" id="PR00461">
    <property type="entry name" value="PLPEROXIDASE"/>
</dbReference>
<evidence type="ECO:0000256" key="10">
    <source>
        <dbReference type="ARBA" id="ARBA00022837"/>
    </source>
</evidence>
<feature type="binding site" evidence="18">
    <location>
        <position position="126"/>
    </location>
    <ligand>
        <name>Ca(2+)</name>
        <dbReference type="ChEBI" id="CHEBI:29108"/>
        <label>1</label>
    </ligand>
</feature>
<comment type="similarity">
    <text evidence="21">Belongs to the peroxidase family. Classical plant (class III) peroxidase subfamily.</text>
</comment>
<comment type="catalytic activity">
    <reaction evidence="1 21">
        <text>2 a phenolic donor + H2O2 = 2 a phenolic radical donor + 2 H2O</text>
        <dbReference type="Rhea" id="RHEA:56136"/>
        <dbReference type="ChEBI" id="CHEBI:15377"/>
        <dbReference type="ChEBI" id="CHEBI:16240"/>
        <dbReference type="ChEBI" id="CHEBI:139520"/>
        <dbReference type="ChEBI" id="CHEBI:139521"/>
        <dbReference type="EC" id="1.11.1.7"/>
    </reaction>
</comment>
<comment type="cofactor">
    <cofactor evidence="18 21">
        <name>heme b</name>
        <dbReference type="ChEBI" id="CHEBI:60344"/>
    </cofactor>
    <text evidence="18 21">Binds 1 heme b (iron(II)-protoporphyrin IX) group per subunit.</text>
</comment>
<dbReference type="GO" id="GO:0005576">
    <property type="term" value="C:extracellular region"/>
    <property type="evidence" value="ECO:0007669"/>
    <property type="project" value="UniProtKB-SubCell"/>
</dbReference>
<evidence type="ECO:0000256" key="16">
    <source>
        <dbReference type="PIRSR" id="PIRSR600823-1"/>
    </source>
</evidence>
<evidence type="ECO:0000256" key="15">
    <source>
        <dbReference type="ARBA" id="ARBA00023324"/>
    </source>
</evidence>
<feature type="binding site" evidence="18">
    <location>
        <position position="120"/>
    </location>
    <ligand>
        <name>Ca(2+)</name>
        <dbReference type="ChEBI" id="CHEBI:29108"/>
        <label>1</label>
    </ligand>
</feature>
<dbReference type="GO" id="GO:0046872">
    <property type="term" value="F:metal ion binding"/>
    <property type="evidence" value="ECO:0007669"/>
    <property type="project" value="UniProtKB-UniRule"/>
</dbReference>
<evidence type="ECO:0000256" key="13">
    <source>
        <dbReference type="ARBA" id="ARBA00023157"/>
    </source>
</evidence>
<evidence type="ECO:0000256" key="1">
    <source>
        <dbReference type="ARBA" id="ARBA00000189"/>
    </source>
</evidence>
<feature type="site" description="Transition state stabilizer" evidence="19">
    <location>
        <position position="112"/>
    </location>
</feature>
<dbReference type="FunFam" id="1.10.420.10:FF:000001">
    <property type="entry name" value="Peroxidase"/>
    <property type="match status" value="1"/>
</dbReference>
<evidence type="ECO:0000256" key="3">
    <source>
        <dbReference type="ARBA" id="ARBA00004613"/>
    </source>
</evidence>